<protein>
    <submittedName>
        <fullName evidence="1">Uncharacterized protein</fullName>
    </submittedName>
</protein>
<dbReference type="RefSeq" id="WP_118038019.1">
    <property type="nucleotide sequence ID" value="NZ_DAWEQU010000037.1"/>
</dbReference>
<gene>
    <name evidence="1" type="ORF">QNN11_13640</name>
</gene>
<evidence type="ECO:0000313" key="1">
    <source>
        <dbReference type="EMBL" id="WHX08554.1"/>
    </source>
</evidence>
<name>A0AA95HMC9_9BACT</name>
<dbReference type="Proteomes" id="UP001177934">
    <property type="component" value="Chromosome"/>
</dbReference>
<reference evidence="1" key="1">
    <citation type="journal article" date="2023" name="Nat. Commun.">
        <title>Identification of a novel Human Milk Oligosaccharides utilization cluster in the infant gut commensal Bacteroides dorei.</title>
        <authorList>
            <person name="Kijner S."/>
            <person name="Ennis D."/>
            <person name="Shmorak S."/>
            <person name="Florentin A."/>
            <person name="Yassour M."/>
        </authorList>
    </citation>
    <scope>NUCLEOTIDE SEQUENCE</scope>
    <source>
        <strain evidence="1">2</strain>
    </source>
</reference>
<sequence length="303" mass="35916">MKNLFFYFRYFKIGKCKTCDKEERVLYFVIDPKLEHPGLTDRLKVITCIYYIAKINGFQFKLVFEEPFKLSDYLDCNKVNWIGEISDISFLYPSSKMYAYNGMAKIPHLNPSVKQYICYYYTGKNILEYNQKENWQKIWADCFHELFKPKRFLLDNIEKYVSFPSLSYVSVHLRFVNALEHFEDGYYNSLTSENQKLLIEKCLRCLQKIKEESVLPLLIFSDSNRFLSIVKENGFSVLDGNVNHVSFHSDKDTILKTFIDFYMISRSKKVFRIVSKELYYTTFSYYAAIAGCCDFETIDIDVV</sequence>
<dbReference type="EMBL" id="CP126056">
    <property type="protein sequence ID" value="WHX08554.1"/>
    <property type="molecule type" value="Genomic_DNA"/>
</dbReference>
<evidence type="ECO:0000313" key="2">
    <source>
        <dbReference type="Proteomes" id="UP001177934"/>
    </source>
</evidence>
<proteinExistence type="predicted"/>
<organism evidence="1 2">
    <name type="scientific">Phocaeicola dorei</name>
    <dbReference type="NCBI Taxonomy" id="357276"/>
    <lineage>
        <taxon>Bacteria</taxon>
        <taxon>Pseudomonadati</taxon>
        <taxon>Bacteroidota</taxon>
        <taxon>Bacteroidia</taxon>
        <taxon>Bacteroidales</taxon>
        <taxon>Bacteroidaceae</taxon>
        <taxon>Phocaeicola</taxon>
    </lineage>
</organism>
<dbReference type="AlphaFoldDB" id="A0AA95HMC9"/>
<accession>A0AA95HMC9</accession>